<name>A0A9Q4GRN5_MORMO</name>
<protein>
    <submittedName>
        <fullName evidence="3">DUF4878 domain-containing protein</fullName>
    </submittedName>
</protein>
<feature type="domain" description="DUF4878" evidence="2">
    <location>
        <begin position="20"/>
        <end position="132"/>
    </location>
</feature>
<comment type="caution">
    <text evidence="3">The sequence shown here is derived from an EMBL/GenBank/DDBJ whole genome shotgun (WGS) entry which is preliminary data.</text>
</comment>
<evidence type="ECO:0000256" key="1">
    <source>
        <dbReference type="SAM" id="SignalP"/>
    </source>
</evidence>
<feature type="signal peptide" evidence="1">
    <location>
        <begin position="1"/>
        <end position="20"/>
    </location>
</feature>
<evidence type="ECO:0000313" key="3">
    <source>
        <dbReference type="EMBL" id="MCY0790091.1"/>
    </source>
</evidence>
<dbReference type="PROSITE" id="PS51257">
    <property type="entry name" value="PROKAR_LIPOPROTEIN"/>
    <property type="match status" value="1"/>
</dbReference>
<dbReference type="OrthoDB" id="6183608at2"/>
<reference evidence="3" key="1">
    <citation type="submission" date="2022-08" db="EMBL/GenBank/DDBJ databases">
        <authorList>
            <person name="Dale J.L."/>
        </authorList>
    </citation>
    <scope>NUCLEOTIDE SEQUENCE</scope>
    <source>
        <strain evidence="3">2022EL-00758</strain>
    </source>
</reference>
<sequence length="134" mass="15003">MFKKIALSLMLLAGSMMLTACGSDSPEDVVKQFYSAVEKKDADKAYDLLAIPEKDKQKNEMEIKGKVQMIVGDMARRIEGNGGVESTEVKSVDIDESKKRATVILTVNFKDGKQKDERFLLTQEEGGDWKIILR</sequence>
<dbReference type="InterPro" id="IPR024267">
    <property type="entry name" value="DUF4878"/>
</dbReference>
<dbReference type="AlphaFoldDB" id="A0A9Q4GRN5"/>
<proteinExistence type="predicted"/>
<organism evidence="3 4">
    <name type="scientific">Morganella morganii</name>
    <name type="common">Proteus morganii</name>
    <dbReference type="NCBI Taxonomy" id="582"/>
    <lineage>
        <taxon>Bacteria</taxon>
        <taxon>Pseudomonadati</taxon>
        <taxon>Pseudomonadota</taxon>
        <taxon>Gammaproteobacteria</taxon>
        <taxon>Enterobacterales</taxon>
        <taxon>Morganellaceae</taxon>
        <taxon>Morganella</taxon>
    </lineage>
</organism>
<dbReference type="Gene3D" id="3.10.450.50">
    <property type="match status" value="1"/>
</dbReference>
<dbReference type="Pfam" id="PF12870">
    <property type="entry name" value="DUF4878"/>
    <property type="match status" value="1"/>
</dbReference>
<evidence type="ECO:0000313" key="4">
    <source>
        <dbReference type="Proteomes" id="UP001076655"/>
    </source>
</evidence>
<feature type="chain" id="PRO_5040294279" evidence="1">
    <location>
        <begin position="21"/>
        <end position="134"/>
    </location>
</feature>
<dbReference type="EMBL" id="JAPNMI010000005">
    <property type="protein sequence ID" value="MCY0790091.1"/>
    <property type="molecule type" value="Genomic_DNA"/>
</dbReference>
<accession>A0A9Q4GRN5</accession>
<keyword evidence="1" id="KW-0732">Signal</keyword>
<evidence type="ECO:0000259" key="2">
    <source>
        <dbReference type="Pfam" id="PF12870"/>
    </source>
</evidence>
<gene>
    <name evidence="3" type="ORF">N0392_10410</name>
</gene>
<dbReference type="Proteomes" id="UP001076655">
    <property type="component" value="Unassembled WGS sequence"/>
</dbReference>
<dbReference type="RefSeq" id="WP_046895168.1">
    <property type="nucleotide sequence ID" value="NZ_BRRE01000010.1"/>
</dbReference>